<dbReference type="Proteomes" id="UP001165082">
    <property type="component" value="Unassembled WGS sequence"/>
</dbReference>
<keyword evidence="4" id="KW-1185">Reference proteome</keyword>
<sequence length="385" mass="41234">MEGDGALVLDVGSSSVKCGFSGEDAPRVVVPSVVASLGARDQERAKVLRRLGTIEGGVKSLNLGGEDTDVQHVVNRGKVVDWDNMEKLLEGVFAVEMDAMQSDSLSMPILVAESPNTSKEDREKLTQILFETFKASGVAFANSAVLSLFASGRTRGMLLECGSGVSHAVPVFEGFSLPHALLKLDAAGQDVTSYLQKNFRKQLSYQSIRDMKHELANCNPVSGPGAITKKTEYELPDGTTVQVDGIYTSACIDQLFDPDEYGVENLDGGLGEIVVKSIQSCDTDVQADLFSNVVLAGGTTMTEGFSDRLKREIMNNGIDNPQISNLNVVPDARGNEPGYNSQRKTAAWIGGSILASLDTFPKISISKQDYEDTGSASIVNRKAVL</sequence>
<evidence type="ECO:0000313" key="3">
    <source>
        <dbReference type="EMBL" id="GMH58172.1"/>
    </source>
</evidence>
<evidence type="ECO:0000256" key="1">
    <source>
        <dbReference type="ARBA" id="ARBA00049360"/>
    </source>
</evidence>
<dbReference type="SUPFAM" id="SSF53067">
    <property type="entry name" value="Actin-like ATPase domain"/>
    <property type="match status" value="2"/>
</dbReference>
<dbReference type="OrthoDB" id="186060at2759"/>
<dbReference type="Gene3D" id="3.90.640.10">
    <property type="entry name" value="Actin, Chain A, domain 4"/>
    <property type="match status" value="1"/>
</dbReference>
<dbReference type="AlphaFoldDB" id="A0A9W7DX04"/>
<evidence type="ECO:0008006" key="5">
    <source>
        <dbReference type="Google" id="ProtNLM"/>
    </source>
</evidence>
<dbReference type="InterPro" id="IPR043129">
    <property type="entry name" value="ATPase_NBD"/>
</dbReference>
<comment type="caution">
    <text evidence="3">The sequence shown here is derived from an EMBL/GenBank/DDBJ whole genome shotgun (WGS) entry which is preliminary data.</text>
</comment>
<organism evidence="3 4">
    <name type="scientific">Triparma retinervis</name>
    <dbReference type="NCBI Taxonomy" id="2557542"/>
    <lineage>
        <taxon>Eukaryota</taxon>
        <taxon>Sar</taxon>
        <taxon>Stramenopiles</taxon>
        <taxon>Ochrophyta</taxon>
        <taxon>Bolidophyceae</taxon>
        <taxon>Parmales</taxon>
        <taxon>Triparmaceae</taxon>
        <taxon>Triparma</taxon>
    </lineage>
</organism>
<gene>
    <name evidence="3" type="ORF">TrRE_jg5354</name>
</gene>
<dbReference type="EMBL" id="BRXZ01000945">
    <property type="protein sequence ID" value="GMH58172.1"/>
    <property type="molecule type" value="Genomic_DNA"/>
</dbReference>
<dbReference type="PANTHER" id="PTHR11937">
    <property type="entry name" value="ACTIN"/>
    <property type="match status" value="1"/>
</dbReference>
<protein>
    <recommendedName>
        <fullName evidence="5">Actin</fullName>
    </recommendedName>
</protein>
<proteinExistence type="inferred from homology"/>
<dbReference type="SMART" id="SM00268">
    <property type="entry name" value="ACTIN"/>
    <property type="match status" value="1"/>
</dbReference>
<accession>A0A9W7DX04</accession>
<name>A0A9W7DX04_9STRA</name>
<evidence type="ECO:0000313" key="4">
    <source>
        <dbReference type="Proteomes" id="UP001165082"/>
    </source>
</evidence>
<comment type="catalytic activity">
    <reaction evidence="1">
        <text>ATP + H2O = ADP + phosphate + H(+)</text>
        <dbReference type="Rhea" id="RHEA:13065"/>
        <dbReference type="ChEBI" id="CHEBI:15377"/>
        <dbReference type="ChEBI" id="CHEBI:15378"/>
        <dbReference type="ChEBI" id="CHEBI:30616"/>
        <dbReference type="ChEBI" id="CHEBI:43474"/>
        <dbReference type="ChEBI" id="CHEBI:456216"/>
    </reaction>
</comment>
<dbReference type="Gene3D" id="3.30.420.40">
    <property type="match status" value="2"/>
</dbReference>
<reference evidence="3" key="1">
    <citation type="submission" date="2022-07" db="EMBL/GenBank/DDBJ databases">
        <title>Genome analysis of Parmales, a sister group of diatoms, reveals the evolutionary specialization of diatoms from phago-mixotrophs to photoautotrophs.</title>
        <authorList>
            <person name="Ban H."/>
            <person name="Sato S."/>
            <person name="Yoshikawa S."/>
            <person name="Kazumasa Y."/>
            <person name="Nakamura Y."/>
            <person name="Ichinomiya M."/>
            <person name="Saitoh K."/>
            <person name="Sato N."/>
            <person name="Blanc-Mathieu R."/>
            <person name="Endo H."/>
            <person name="Kuwata A."/>
            <person name="Ogata H."/>
        </authorList>
    </citation>
    <scope>NUCLEOTIDE SEQUENCE</scope>
</reference>
<dbReference type="PRINTS" id="PR00190">
    <property type="entry name" value="ACTIN"/>
</dbReference>
<dbReference type="InterPro" id="IPR004000">
    <property type="entry name" value="Actin"/>
</dbReference>
<comment type="similarity">
    <text evidence="2">Belongs to the actin family.</text>
</comment>
<evidence type="ECO:0000256" key="2">
    <source>
        <dbReference type="RuleBase" id="RU000487"/>
    </source>
</evidence>
<dbReference type="Pfam" id="PF00022">
    <property type="entry name" value="Actin"/>
    <property type="match status" value="2"/>
</dbReference>